<feature type="non-terminal residue" evidence="1">
    <location>
        <position position="146"/>
    </location>
</feature>
<proteinExistence type="predicted"/>
<dbReference type="Proteomes" id="UP000574390">
    <property type="component" value="Unassembled WGS sequence"/>
</dbReference>
<sequence>RSPDEALQAFNALTWDGHQRFVVFAARLGRYLKEYNQSLPEGQRMSAEAMGRQIFDRCVAVAPEGAQQELRKQQDHSIRAICSIVDDYSPGAAAKDGRMTSRLDAQHGFAEVDGDNVGRGCGNCGGGHSALVCPTKAFDSGCFKSN</sequence>
<reference evidence="1 2" key="1">
    <citation type="submission" date="2020-04" db="EMBL/GenBank/DDBJ databases">
        <title>Perkinsus olseni comparative genomics.</title>
        <authorList>
            <person name="Bogema D.R."/>
        </authorList>
    </citation>
    <scope>NUCLEOTIDE SEQUENCE [LARGE SCALE GENOMIC DNA]</scope>
    <source>
        <strain evidence="1">ATCC PRA-205</strain>
    </source>
</reference>
<comment type="caution">
    <text evidence="1">The sequence shown here is derived from an EMBL/GenBank/DDBJ whole genome shotgun (WGS) entry which is preliminary data.</text>
</comment>
<gene>
    <name evidence="1" type="ORF">FOZ62_016404</name>
</gene>
<dbReference type="EMBL" id="JABANM010016542">
    <property type="protein sequence ID" value="KAF4729257.1"/>
    <property type="molecule type" value="Genomic_DNA"/>
</dbReference>
<organism evidence="1 2">
    <name type="scientific">Perkinsus olseni</name>
    <name type="common">Perkinsus atlanticus</name>
    <dbReference type="NCBI Taxonomy" id="32597"/>
    <lineage>
        <taxon>Eukaryota</taxon>
        <taxon>Sar</taxon>
        <taxon>Alveolata</taxon>
        <taxon>Perkinsozoa</taxon>
        <taxon>Perkinsea</taxon>
        <taxon>Perkinsida</taxon>
        <taxon>Perkinsidae</taxon>
        <taxon>Perkinsus</taxon>
    </lineage>
</organism>
<name>A0A7J6S8T0_PEROL</name>
<protein>
    <submittedName>
        <fullName evidence="1">Uncharacterized protein</fullName>
    </submittedName>
</protein>
<accession>A0A7J6S8T0</accession>
<evidence type="ECO:0000313" key="1">
    <source>
        <dbReference type="EMBL" id="KAF4729257.1"/>
    </source>
</evidence>
<evidence type="ECO:0000313" key="2">
    <source>
        <dbReference type="Proteomes" id="UP000574390"/>
    </source>
</evidence>
<dbReference type="AlphaFoldDB" id="A0A7J6S8T0"/>